<feature type="compositionally biased region" description="Low complexity" evidence="1">
    <location>
        <begin position="95"/>
        <end position="108"/>
    </location>
</feature>
<reference evidence="2 3" key="1">
    <citation type="submission" date="2013-03" db="EMBL/GenBank/DDBJ databases">
        <title>The Genome Sequence of Exophiala aquamarina CBS 119918.</title>
        <authorList>
            <consortium name="The Broad Institute Genomics Platform"/>
            <person name="Cuomo C."/>
            <person name="de Hoog S."/>
            <person name="Gorbushina A."/>
            <person name="Walker B."/>
            <person name="Young S.K."/>
            <person name="Zeng Q."/>
            <person name="Gargeya S."/>
            <person name="Fitzgerald M."/>
            <person name="Haas B."/>
            <person name="Abouelleil A."/>
            <person name="Allen A.W."/>
            <person name="Alvarado L."/>
            <person name="Arachchi H.M."/>
            <person name="Berlin A.M."/>
            <person name="Chapman S.B."/>
            <person name="Gainer-Dewar J."/>
            <person name="Goldberg J."/>
            <person name="Griggs A."/>
            <person name="Gujja S."/>
            <person name="Hansen M."/>
            <person name="Howarth C."/>
            <person name="Imamovic A."/>
            <person name="Ireland A."/>
            <person name="Larimer J."/>
            <person name="McCowan C."/>
            <person name="Murphy C."/>
            <person name="Pearson M."/>
            <person name="Poon T.W."/>
            <person name="Priest M."/>
            <person name="Roberts A."/>
            <person name="Saif S."/>
            <person name="Shea T."/>
            <person name="Sisk P."/>
            <person name="Sykes S."/>
            <person name="Wortman J."/>
            <person name="Nusbaum C."/>
            <person name="Birren B."/>
        </authorList>
    </citation>
    <scope>NUCLEOTIDE SEQUENCE [LARGE SCALE GENOMIC DNA]</scope>
    <source>
        <strain evidence="2 3">CBS 119918</strain>
    </source>
</reference>
<accession>A0A072Q4V7</accession>
<dbReference type="EMBL" id="AMGV01000001">
    <property type="protein sequence ID" value="KEF62945.1"/>
    <property type="molecule type" value="Genomic_DNA"/>
</dbReference>
<dbReference type="AlphaFoldDB" id="A0A072Q4V7"/>
<gene>
    <name evidence="2" type="ORF">A1O9_00919</name>
</gene>
<dbReference type="HOGENOM" id="CLU_1294406_0_0_1"/>
<feature type="region of interest" description="Disordered" evidence="1">
    <location>
        <begin position="34"/>
        <end position="61"/>
    </location>
</feature>
<comment type="caution">
    <text evidence="2">The sequence shown here is derived from an EMBL/GenBank/DDBJ whole genome shotgun (WGS) entry which is preliminary data.</text>
</comment>
<dbReference type="RefSeq" id="XP_013265535.1">
    <property type="nucleotide sequence ID" value="XM_013410081.1"/>
</dbReference>
<keyword evidence="3" id="KW-1185">Reference proteome</keyword>
<sequence>MAFFTSLFSCCASQSVSEKAEAEIRHARIVSAVQQHNATVSRPRSRPQSRRYQDSPPEYGDIAHHPLITIDEKNAADFDVFAYDDYVTEDEDESNSLPPSISPNSSVISIPSTRLTDLTSIPTGETISALGRPSLDRYPSRSTRPPSYYNSPRRTPSPDLSVVRDGDEARDEVWLHPVMQSNWLDVLQQHAARRAAGSNERSTGNR</sequence>
<protein>
    <submittedName>
        <fullName evidence="2">Uncharacterized protein</fullName>
    </submittedName>
</protein>
<proteinExistence type="predicted"/>
<dbReference type="VEuPathDB" id="FungiDB:A1O9_00919"/>
<dbReference type="GeneID" id="25275869"/>
<dbReference type="OrthoDB" id="4156180at2759"/>
<evidence type="ECO:0000313" key="3">
    <source>
        <dbReference type="Proteomes" id="UP000027920"/>
    </source>
</evidence>
<evidence type="ECO:0000256" key="1">
    <source>
        <dbReference type="SAM" id="MobiDB-lite"/>
    </source>
</evidence>
<dbReference type="Proteomes" id="UP000027920">
    <property type="component" value="Unassembled WGS sequence"/>
</dbReference>
<organism evidence="2 3">
    <name type="scientific">Exophiala aquamarina CBS 119918</name>
    <dbReference type="NCBI Taxonomy" id="1182545"/>
    <lineage>
        <taxon>Eukaryota</taxon>
        <taxon>Fungi</taxon>
        <taxon>Dikarya</taxon>
        <taxon>Ascomycota</taxon>
        <taxon>Pezizomycotina</taxon>
        <taxon>Eurotiomycetes</taxon>
        <taxon>Chaetothyriomycetidae</taxon>
        <taxon>Chaetothyriales</taxon>
        <taxon>Herpotrichiellaceae</taxon>
        <taxon>Exophiala</taxon>
    </lineage>
</organism>
<feature type="compositionally biased region" description="Polar residues" evidence="1">
    <location>
        <begin position="140"/>
        <end position="154"/>
    </location>
</feature>
<feature type="region of interest" description="Disordered" evidence="1">
    <location>
        <begin position="124"/>
        <end position="165"/>
    </location>
</feature>
<evidence type="ECO:0000313" key="2">
    <source>
        <dbReference type="EMBL" id="KEF62945.1"/>
    </source>
</evidence>
<name>A0A072Q4V7_9EURO</name>
<feature type="region of interest" description="Disordered" evidence="1">
    <location>
        <begin position="89"/>
        <end position="108"/>
    </location>
</feature>